<dbReference type="GO" id="GO:0016614">
    <property type="term" value="F:oxidoreductase activity, acting on CH-OH group of donors"/>
    <property type="evidence" value="ECO:0007669"/>
    <property type="project" value="InterPro"/>
</dbReference>
<dbReference type="InterPro" id="IPR000172">
    <property type="entry name" value="GMC_OxRdtase_N"/>
</dbReference>
<evidence type="ECO:0000256" key="4">
    <source>
        <dbReference type="ARBA" id="ARBA00022729"/>
    </source>
</evidence>
<dbReference type="GeneID" id="19199422"/>
<evidence type="ECO:0000256" key="1">
    <source>
        <dbReference type="ARBA" id="ARBA00001974"/>
    </source>
</evidence>
<accession>A0A5M3N4J6</accession>
<dbReference type="PROSITE" id="PS00624">
    <property type="entry name" value="GMC_OXRED_2"/>
    <property type="match status" value="1"/>
</dbReference>
<dbReference type="GO" id="GO:0050660">
    <property type="term" value="F:flavin adenine dinucleotide binding"/>
    <property type="evidence" value="ECO:0007669"/>
    <property type="project" value="InterPro"/>
</dbReference>
<keyword evidence="5 9" id="KW-0274">FAD</keyword>
<feature type="domain" description="Glucose-methanol-choline oxidoreductase N-terminal" evidence="10">
    <location>
        <begin position="289"/>
        <end position="303"/>
    </location>
</feature>
<evidence type="ECO:0000256" key="5">
    <source>
        <dbReference type="ARBA" id="ARBA00022827"/>
    </source>
</evidence>
<dbReference type="RefSeq" id="XP_007765185.1">
    <property type="nucleotide sequence ID" value="XM_007766995.1"/>
</dbReference>
<keyword evidence="12" id="KW-1185">Reference proteome</keyword>
<dbReference type="OrthoDB" id="269227at2759"/>
<sequence>MTPQRYTDVDHFLRQTFDFVIVGGGTAGLALAARLSENSAWTIGVLEAGPDLSDDPNINAPGKCLTLMYNPRYDWMFASVPQPHASNRVVIQPRGKGLGGCSAINFLGMTRPSRVEMDFVEKLGNPGWNWESFMHYSKQSETLALHDKDLAERYFSRAEINLHGSNGPIQKLFPPSCDFTFLPFCQSLRNLGVQPNYEASHGVTVGFQTVISCIDTSGPTPTRSYAASAYLLPNSGRRNLFVLAGAQVSKIQLEDGPGGSKRAVGVEFYFNDQLKKLDRIRKEVIISAGSFQTPQILELSGIGNPNIISKHGIGTMVDLPGVGENLQDHICVHTIVEVDTPPLKEPAVDAMNAAPEKGFAYLPASQFATEDELEKWCQSCENSISNLGTRSRGDIGSSGRTAIRIDQLRAHQAWLRNPKEACAELIYAPTWHPNELLQPTMGTYYNSVAVVLSHPMSRGSVHIASADPLAHPRIDTQYFSEPADLEMLVCALEYMLRVYRTSPLADNVVKNVMPDANTIQGGREKLAEYVKEHVQCVFHPVGTASMGPRERGGVVDSELRVYGTENLRVVDLSVMPMEVSCHTQSIAYAIAEKVSGFRWICFLCAGATSRRQT</sequence>
<dbReference type="EMBL" id="JH711574">
    <property type="protein sequence ID" value="EIW85831.1"/>
    <property type="molecule type" value="Genomic_DNA"/>
</dbReference>
<keyword evidence="3" id="KW-0285">Flavoprotein</keyword>
<feature type="active site" description="Proton acceptor" evidence="8">
    <location>
        <position position="582"/>
    </location>
</feature>
<keyword evidence="6" id="KW-0560">Oxidoreductase</keyword>
<dbReference type="PIRSF" id="PIRSF000137">
    <property type="entry name" value="Alcohol_oxidase"/>
    <property type="match status" value="1"/>
</dbReference>
<evidence type="ECO:0000259" key="10">
    <source>
        <dbReference type="PROSITE" id="PS00624"/>
    </source>
</evidence>
<dbReference type="SUPFAM" id="SSF54373">
    <property type="entry name" value="FAD-linked reductases, C-terminal domain"/>
    <property type="match status" value="1"/>
</dbReference>
<dbReference type="OMA" id="SRPHFTF"/>
<dbReference type="KEGG" id="cput:CONPUDRAFT_118795"/>
<evidence type="ECO:0000256" key="2">
    <source>
        <dbReference type="ARBA" id="ARBA00010790"/>
    </source>
</evidence>
<comment type="caution">
    <text evidence="11">The sequence shown here is derived from an EMBL/GenBank/DDBJ whole genome shotgun (WGS) entry which is preliminary data.</text>
</comment>
<comment type="cofactor">
    <cofactor evidence="1 9">
        <name>FAD</name>
        <dbReference type="ChEBI" id="CHEBI:57692"/>
    </cofactor>
</comment>
<proteinExistence type="inferred from homology"/>
<protein>
    <submittedName>
        <fullName evidence="11">Alcohol oxidase</fullName>
    </submittedName>
</protein>
<evidence type="ECO:0000313" key="11">
    <source>
        <dbReference type="EMBL" id="EIW85831.1"/>
    </source>
</evidence>
<keyword evidence="7" id="KW-0325">Glycoprotein</keyword>
<reference evidence="12" key="1">
    <citation type="journal article" date="2012" name="Science">
        <title>The Paleozoic origin of enzymatic lignin decomposition reconstructed from 31 fungal genomes.</title>
        <authorList>
            <person name="Floudas D."/>
            <person name="Binder M."/>
            <person name="Riley R."/>
            <person name="Barry K."/>
            <person name="Blanchette R.A."/>
            <person name="Henrissat B."/>
            <person name="Martinez A.T."/>
            <person name="Otillar R."/>
            <person name="Spatafora J.W."/>
            <person name="Yadav J.S."/>
            <person name="Aerts A."/>
            <person name="Benoit I."/>
            <person name="Boyd A."/>
            <person name="Carlson A."/>
            <person name="Copeland A."/>
            <person name="Coutinho P.M."/>
            <person name="de Vries R.P."/>
            <person name="Ferreira P."/>
            <person name="Findley K."/>
            <person name="Foster B."/>
            <person name="Gaskell J."/>
            <person name="Glotzer D."/>
            <person name="Gorecki P."/>
            <person name="Heitman J."/>
            <person name="Hesse C."/>
            <person name="Hori C."/>
            <person name="Igarashi K."/>
            <person name="Jurgens J.A."/>
            <person name="Kallen N."/>
            <person name="Kersten P."/>
            <person name="Kohler A."/>
            <person name="Kuees U."/>
            <person name="Kumar T.K.A."/>
            <person name="Kuo A."/>
            <person name="LaButti K."/>
            <person name="Larrondo L.F."/>
            <person name="Lindquist E."/>
            <person name="Ling A."/>
            <person name="Lombard V."/>
            <person name="Lucas S."/>
            <person name="Lundell T."/>
            <person name="Martin R."/>
            <person name="McLaughlin D.J."/>
            <person name="Morgenstern I."/>
            <person name="Morin E."/>
            <person name="Murat C."/>
            <person name="Nagy L.G."/>
            <person name="Nolan M."/>
            <person name="Ohm R.A."/>
            <person name="Patyshakuliyeva A."/>
            <person name="Rokas A."/>
            <person name="Ruiz-Duenas F.J."/>
            <person name="Sabat G."/>
            <person name="Salamov A."/>
            <person name="Samejima M."/>
            <person name="Schmutz J."/>
            <person name="Slot J.C."/>
            <person name="St John F."/>
            <person name="Stenlid J."/>
            <person name="Sun H."/>
            <person name="Sun S."/>
            <person name="Syed K."/>
            <person name="Tsang A."/>
            <person name="Wiebenga A."/>
            <person name="Young D."/>
            <person name="Pisabarro A."/>
            <person name="Eastwood D.C."/>
            <person name="Martin F."/>
            <person name="Cullen D."/>
            <person name="Grigoriev I.V."/>
            <person name="Hibbett D.S."/>
        </authorList>
    </citation>
    <scope>NUCLEOTIDE SEQUENCE [LARGE SCALE GENOMIC DNA]</scope>
    <source>
        <strain evidence="12">RWD-64-598 SS2</strain>
    </source>
</reference>
<dbReference type="PANTHER" id="PTHR11552">
    <property type="entry name" value="GLUCOSE-METHANOL-CHOLINE GMC OXIDOREDUCTASE"/>
    <property type="match status" value="1"/>
</dbReference>
<name>A0A5M3N4J6_CONPW</name>
<dbReference type="InterPro" id="IPR007867">
    <property type="entry name" value="GMC_OxRtase_C"/>
</dbReference>
<evidence type="ECO:0000256" key="8">
    <source>
        <dbReference type="PIRSR" id="PIRSR000137-1"/>
    </source>
</evidence>
<evidence type="ECO:0000256" key="6">
    <source>
        <dbReference type="ARBA" id="ARBA00023002"/>
    </source>
</evidence>
<keyword evidence="4" id="KW-0732">Signal</keyword>
<feature type="binding site" evidence="9">
    <location>
        <position position="248"/>
    </location>
    <ligand>
        <name>FAD</name>
        <dbReference type="ChEBI" id="CHEBI:57692"/>
    </ligand>
</feature>
<dbReference type="Gene3D" id="3.50.50.60">
    <property type="entry name" value="FAD/NAD(P)-binding domain"/>
    <property type="match status" value="1"/>
</dbReference>
<dbReference type="PANTHER" id="PTHR11552:SF201">
    <property type="entry name" value="GLUCOSE-METHANOL-CHOLINE OXIDOREDUCTASE N-TERMINAL DOMAIN-CONTAINING PROTEIN"/>
    <property type="match status" value="1"/>
</dbReference>
<evidence type="ECO:0000313" key="12">
    <source>
        <dbReference type="Proteomes" id="UP000053558"/>
    </source>
</evidence>
<dbReference type="AlphaFoldDB" id="A0A5M3N4J6"/>
<dbReference type="InterPro" id="IPR036188">
    <property type="entry name" value="FAD/NAD-bd_sf"/>
</dbReference>
<dbReference type="Gene3D" id="3.30.560.10">
    <property type="entry name" value="Glucose Oxidase, domain 3"/>
    <property type="match status" value="1"/>
</dbReference>
<feature type="binding site" evidence="9">
    <location>
        <position position="380"/>
    </location>
    <ligand>
        <name>substrate</name>
    </ligand>
</feature>
<dbReference type="InterPro" id="IPR012132">
    <property type="entry name" value="GMC_OxRdtase"/>
</dbReference>
<dbReference type="Pfam" id="PF05199">
    <property type="entry name" value="GMC_oxred_C"/>
    <property type="match status" value="1"/>
</dbReference>
<evidence type="ECO:0000256" key="9">
    <source>
        <dbReference type="PIRSR" id="PIRSR000137-2"/>
    </source>
</evidence>
<dbReference type="SUPFAM" id="SSF51905">
    <property type="entry name" value="FAD/NAD(P)-binding domain"/>
    <property type="match status" value="1"/>
</dbReference>
<dbReference type="Proteomes" id="UP000053558">
    <property type="component" value="Unassembled WGS sequence"/>
</dbReference>
<organism evidence="11 12">
    <name type="scientific">Coniophora puteana (strain RWD-64-598)</name>
    <name type="common">Brown rot fungus</name>
    <dbReference type="NCBI Taxonomy" id="741705"/>
    <lineage>
        <taxon>Eukaryota</taxon>
        <taxon>Fungi</taxon>
        <taxon>Dikarya</taxon>
        <taxon>Basidiomycota</taxon>
        <taxon>Agaricomycotina</taxon>
        <taxon>Agaricomycetes</taxon>
        <taxon>Agaricomycetidae</taxon>
        <taxon>Boletales</taxon>
        <taxon>Coniophorineae</taxon>
        <taxon>Coniophoraceae</taxon>
        <taxon>Coniophora</taxon>
    </lineage>
</organism>
<gene>
    <name evidence="11" type="ORF">CONPUDRAFT_118795</name>
</gene>
<evidence type="ECO:0000256" key="7">
    <source>
        <dbReference type="ARBA" id="ARBA00023180"/>
    </source>
</evidence>
<evidence type="ECO:0000256" key="3">
    <source>
        <dbReference type="ARBA" id="ARBA00022630"/>
    </source>
</evidence>
<comment type="similarity">
    <text evidence="2">Belongs to the GMC oxidoreductase family.</text>
</comment>
<dbReference type="Pfam" id="PF00732">
    <property type="entry name" value="GMC_oxred_N"/>
    <property type="match status" value="1"/>
</dbReference>
<feature type="active site" description="Proton donor" evidence="8">
    <location>
        <position position="539"/>
    </location>
</feature>